<proteinExistence type="predicted"/>
<evidence type="ECO:0000313" key="2">
    <source>
        <dbReference type="EMBL" id="KAK9737514.1"/>
    </source>
</evidence>
<gene>
    <name evidence="2" type="ORF">QE152_g10702</name>
</gene>
<dbReference type="EMBL" id="JASPKY010000099">
    <property type="protein sequence ID" value="KAK9737514.1"/>
    <property type="molecule type" value="Genomic_DNA"/>
</dbReference>
<keyword evidence="3" id="KW-1185">Reference proteome</keyword>
<protein>
    <submittedName>
        <fullName evidence="2">Uncharacterized protein</fullName>
    </submittedName>
</protein>
<accession>A0AAW1LT47</accession>
<dbReference type="AlphaFoldDB" id="A0AAW1LT47"/>
<reference evidence="2 3" key="1">
    <citation type="journal article" date="2024" name="BMC Genomics">
        <title>De novo assembly and annotation of Popillia japonica's genome with initial clues to its potential as an invasive pest.</title>
        <authorList>
            <person name="Cucini C."/>
            <person name="Boschi S."/>
            <person name="Funari R."/>
            <person name="Cardaioli E."/>
            <person name="Iannotti N."/>
            <person name="Marturano G."/>
            <person name="Paoli F."/>
            <person name="Bruttini M."/>
            <person name="Carapelli A."/>
            <person name="Frati F."/>
            <person name="Nardi F."/>
        </authorList>
    </citation>
    <scope>NUCLEOTIDE SEQUENCE [LARGE SCALE GENOMIC DNA]</scope>
    <source>
        <strain evidence="2">DMR45628</strain>
    </source>
</reference>
<dbReference type="Proteomes" id="UP001458880">
    <property type="component" value="Unassembled WGS sequence"/>
</dbReference>
<organism evidence="2 3">
    <name type="scientific">Popillia japonica</name>
    <name type="common">Japanese beetle</name>
    <dbReference type="NCBI Taxonomy" id="7064"/>
    <lineage>
        <taxon>Eukaryota</taxon>
        <taxon>Metazoa</taxon>
        <taxon>Ecdysozoa</taxon>
        <taxon>Arthropoda</taxon>
        <taxon>Hexapoda</taxon>
        <taxon>Insecta</taxon>
        <taxon>Pterygota</taxon>
        <taxon>Neoptera</taxon>
        <taxon>Endopterygota</taxon>
        <taxon>Coleoptera</taxon>
        <taxon>Polyphaga</taxon>
        <taxon>Scarabaeiformia</taxon>
        <taxon>Scarabaeidae</taxon>
        <taxon>Rutelinae</taxon>
        <taxon>Popillia</taxon>
    </lineage>
</organism>
<feature type="compositionally biased region" description="Polar residues" evidence="1">
    <location>
        <begin position="1"/>
        <end position="18"/>
    </location>
</feature>
<evidence type="ECO:0000313" key="3">
    <source>
        <dbReference type="Proteomes" id="UP001458880"/>
    </source>
</evidence>
<evidence type="ECO:0000256" key="1">
    <source>
        <dbReference type="SAM" id="MobiDB-lite"/>
    </source>
</evidence>
<feature type="region of interest" description="Disordered" evidence="1">
    <location>
        <begin position="1"/>
        <end position="29"/>
    </location>
</feature>
<sequence>MVRQRTTAAPHSGFQTTEMQKRPELPQPKPTGLVGCRLYVAVDDFRCSRSSLWRRLELNGNGCTLGTHMQSSLSGGLFRVVFVNFIALTA</sequence>
<name>A0AAW1LT47_POPJA</name>
<comment type="caution">
    <text evidence="2">The sequence shown here is derived from an EMBL/GenBank/DDBJ whole genome shotgun (WGS) entry which is preliminary data.</text>
</comment>